<evidence type="ECO:0008006" key="3">
    <source>
        <dbReference type="Google" id="ProtNLM"/>
    </source>
</evidence>
<sequence>MNARVELKVGMTTTSTCAFLMLPGGEHLLTTEGECEVKASLEVASSLSEGVRLFARRLADAVNEGELVYMDELVALSFCAEAAAAITASVSRSIPESVEVQGGRQ</sequence>
<accession>A0ABS3TKB0</accession>
<evidence type="ECO:0000313" key="1">
    <source>
        <dbReference type="EMBL" id="MBO3274089.1"/>
    </source>
</evidence>
<comment type="caution">
    <text evidence="1">The sequence shown here is derived from an EMBL/GenBank/DDBJ whole genome shotgun (WGS) entry which is preliminary data.</text>
</comment>
<dbReference type="RefSeq" id="WP_208311891.1">
    <property type="nucleotide sequence ID" value="NZ_JAELYA010000001.1"/>
</dbReference>
<dbReference type="EMBL" id="JAELYA010000001">
    <property type="protein sequence ID" value="MBO3274089.1"/>
    <property type="molecule type" value="Genomic_DNA"/>
</dbReference>
<protein>
    <recommendedName>
        <fullName evidence="3">DUF3077 domain-containing protein</fullName>
    </recommendedName>
</protein>
<organism evidence="1 2">
    <name type="scientific">Pseudomonas schmalbachii</name>
    <dbReference type="NCBI Taxonomy" id="2816993"/>
    <lineage>
        <taxon>Bacteria</taxon>
        <taxon>Pseudomonadati</taxon>
        <taxon>Pseudomonadota</taxon>
        <taxon>Gammaproteobacteria</taxon>
        <taxon>Pseudomonadales</taxon>
        <taxon>Pseudomonadaceae</taxon>
        <taxon>Pseudomonas</taxon>
    </lineage>
</organism>
<reference evidence="1 2" key="1">
    <citation type="submission" date="2020-12" db="EMBL/GenBank/DDBJ databases">
        <title>Pseudomonas schmalbachii sp. nov. isolated from millipede gut.</title>
        <authorList>
            <person name="Shelomi M."/>
        </authorList>
    </citation>
    <scope>NUCLEOTIDE SEQUENCE [LARGE SCALE GENOMIC DNA]</scope>
    <source>
        <strain evidence="1 2">Milli4</strain>
    </source>
</reference>
<keyword evidence="2" id="KW-1185">Reference proteome</keyword>
<proteinExistence type="predicted"/>
<name>A0ABS3TKB0_9PSED</name>
<dbReference type="Proteomes" id="UP000669060">
    <property type="component" value="Unassembled WGS sequence"/>
</dbReference>
<evidence type="ECO:0000313" key="2">
    <source>
        <dbReference type="Proteomes" id="UP000669060"/>
    </source>
</evidence>
<gene>
    <name evidence="1" type="ORF">JFY56_02475</name>
</gene>